<evidence type="ECO:0000256" key="1">
    <source>
        <dbReference type="SAM" id="MobiDB-lite"/>
    </source>
</evidence>
<evidence type="ECO:0000313" key="3">
    <source>
        <dbReference type="Proteomes" id="UP000708208"/>
    </source>
</evidence>
<feature type="compositionally biased region" description="Polar residues" evidence="1">
    <location>
        <begin position="25"/>
        <end position="34"/>
    </location>
</feature>
<organism evidence="2 3">
    <name type="scientific">Allacma fusca</name>
    <dbReference type="NCBI Taxonomy" id="39272"/>
    <lineage>
        <taxon>Eukaryota</taxon>
        <taxon>Metazoa</taxon>
        <taxon>Ecdysozoa</taxon>
        <taxon>Arthropoda</taxon>
        <taxon>Hexapoda</taxon>
        <taxon>Collembola</taxon>
        <taxon>Symphypleona</taxon>
        <taxon>Sminthuridae</taxon>
        <taxon>Allacma</taxon>
    </lineage>
</organism>
<accession>A0A8J2LBA2</accession>
<feature type="region of interest" description="Disordered" evidence="1">
    <location>
        <begin position="1"/>
        <end position="58"/>
    </location>
</feature>
<feature type="region of interest" description="Disordered" evidence="1">
    <location>
        <begin position="133"/>
        <end position="161"/>
    </location>
</feature>
<comment type="caution">
    <text evidence="2">The sequence shown here is derived from an EMBL/GenBank/DDBJ whole genome shotgun (WGS) entry which is preliminary data.</text>
</comment>
<keyword evidence="3" id="KW-1185">Reference proteome</keyword>
<dbReference type="AlphaFoldDB" id="A0A8J2LBA2"/>
<feature type="compositionally biased region" description="Polar residues" evidence="1">
    <location>
        <begin position="1"/>
        <end position="10"/>
    </location>
</feature>
<proteinExistence type="predicted"/>
<name>A0A8J2LBA2_9HEXA</name>
<feature type="non-terminal residue" evidence="2">
    <location>
        <position position="1"/>
    </location>
</feature>
<feature type="non-terminal residue" evidence="2">
    <location>
        <position position="312"/>
    </location>
</feature>
<dbReference type="Proteomes" id="UP000708208">
    <property type="component" value="Unassembled WGS sequence"/>
</dbReference>
<feature type="region of interest" description="Disordered" evidence="1">
    <location>
        <begin position="97"/>
        <end position="121"/>
    </location>
</feature>
<sequence>EATLPNQTIDNVIKRNKPLPPTPVDYSNTGTSSVDPLRVGDRLNNSRRSYQRSNNSRAGNHYSCEYECISETRGKVQSNKAQDDGVVIVYCCKKDKKKHGSTSAPSSVRGTKKHGRSRNKFERFLSIDSEYTEESEESYANEKPRPRTVRDVKRNHQKQRSLGIRRRISSIYREVYGKHRGGSIPARISSKNIYGSTRRRKIYYREGDCDDIYSAGLSQSSDLDSLYCESACSKHSDETKCTRPFGALNQSTRLDFYSNVSNNDHVKDTNKIKSSKPLPPTPVDTFLANLFPPDETVRSQEVFLPPDLPPKT</sequence>
<protein>
    <submittedName>
        <fullName evidence="2">Uncharacterized protein</fullName>
    </submittedName>
</protein>
<feature type="compositionally biased region" description="Low complexity" evidence="1">
    <location>
        <begin position="46"/>
        <end position="57"/>
    </location>
</feature>
<dbReference type="EMBL" id="CAJVCH010451232">
    <property type="protein sequence ID" value="CAG7819484.1"/>
    <property type="molecule type" value="Genomic_DNA"/>
</dbReference>
<feature type="compositionally biased region" description="Basic and acidic residues" evidence="1">
    <location>
        <begin position="140"/>
        <end position="154"/>
    </location>
</feature>
<gene>
    <name evidence="2" type="ORF">AFUS01_LOCUS29928</name>
</gene>
<reference evidence="2" key="1">
    <citation type="submission" date="2021-06" db="EMBL/GenBank/DDBJ databases">
        <authorList>
            <person name="Hodson N. C."/>
            <person name="Mongue J. A."/>
            <person name="Jaron S. K."/>
        </authorList>
    </citation>
    <scope>NUCLEOTIDE SEQUENCE</scope>
</reference>
<evidence type="ECO:0000313" key="2">
    <source>
        <dbReference type="EMBL" id="CAG7819484.1"/>
    </source>
</evidence>